<feature type="domain" description="Methyltransferase FkbM" evidence="1">
    <location>
        <begin position="129"/>
        <end position="267"/>
    </location>
</feature>
<dbReference type="InterPro" id="IPR006342">
    <property type="entry name" value="FkbM_mtfrase"/>
</dbReference>
<dbReference type="InterPro" id="IPR029063">
    <property type="entry name" value="SAM-dependent_MTases_sf"/>
</dbReference>
<evidence type="ECO:0000259" key="1">
    <source>
        <dbReference type="Pfam" id="PF05050"/>
    </source>
</evidence>
<accession>A0A2W2ATT7</accession>
<reference evidence="3" key="1">
    <citation type="submission" date="2018-06" db="EMBL/GenBank/DDBJ databases">
        <title>Aestuariibacter litoralis strain KCTC 52945T.</title>
        <authorList>
            <person name="Li X."/>
            <person name="Salam N."/>
            <person name="Li J.-L."/>
            <person name="Chen Y.-M."/>
            <person name="Yang Z.-W."/>
            <person name="Zhang L.-Y."/>
            <person name="Han M.-X."/>
            <person name="Xiao M."/>
            <person name="Li W.-J."/>
        </authorList>
    </citation>
    <scope>NUCLEOTIDE SEQUENCE [LARGE SCALE GENOMIC DNA]</scope>
    <source>
        <strain evidence="3">KCTC 52945</strain>
    </source>
</reference>
<evidence type="ECO:0000313" key="2">
    <source>
        <dbReference type="EMBL" id="PZF77102.1"/>
    </source>
</evidence>
<organism evidence="2 3">
    <name type="scientific">Aestuariivirga litoralis</name>
    <dbReference type="NCBI Taxonomy" id="2650924"/>
    <lineage>
        <taxon>Bacteria</taxon>
        <taxon>Pseudomonadati</taxon>
        <taxon>Pseudomonadota</taxon>
        <taxon>Alphaproteobacteria</taxon>
        <taxon>Hyphomicrobiales</taxon>
        <taxon>Aestuariivirgaceae</taxon>
        <taxon>Aestuariivirga</taxon>
    </lineage>
</organism>
<dbReference type="Pfam" id="PF05050">
    <property type="entry name" value="Methyltransf_21"/>
    <property type="match status" value="1"/>
</dbReference>
<gene>
    <name evidence="2" type="ORF">DK847_11040</name>
</gene>
<evidence type="ECO:0000313" key="3">
    <source>
        <dbReference type="Proteomes" id="UP000248795"/>
    </source>
</evidence>
<comment type="caution">
    <text evidence="2">The sequence shown here is derived from an EMBL/GenBank/DDBJ whole genome shotgun (WGS) entry which is preliminary data.</text>
</comment>
<protein>
    <recommendedName>
        <fullName evidence="1">Methyltransferase FkbM domain-containing protein</fullName>
    </recommendedName>
</protein>
<dbReference type="NCBIfam" id="TIGR01444">
    <property type="entry name" value="fkbM_fam"/>
    <property type="match status" value="1"/>
</dbReference>
<dbReference type="Gene3D" id="3.40.50.150">
    <property type="entry name" value="Vaccinia Virus protein VP39"/>
    <property type="match status" value="1"/>
</dbReference>
<proteinExistence type="predicted"/>
<dbReference type="EMBL" id="QKVK01000004">
    <property type="protein sequence ID" value="PZF77102.1"/>
    <property type="molecule type" value="Genomic_DNA"/>
</dbReference>
<sequence length="332" mass="35633">MRRKCPRSAGRAVAMSAMGVPVDCNLTIGAGGCEGKPSPSIASPWLSGLSPGSGEGIQVMTISGLRQVVLDRIGRWLEKPVIEGTVLGRALRFMARHYHNNSSDLAANGEIELIGRARRFCAAGECVVDVGANRGQYARAWLAPPGGVDVLSFEVDAALAAELAEQARSHGGRWQVFPFGLSDRDAEVTVWRSGASSELTSIEQPLEPGFSPGTARVRDAAALGEIAGRPIFFLKLDVEGHELAILRRVIAAGLRPRIIQFEFGSTAVAARSFLLDFCALLRADYVFGRLYRAGVDFADYDPRTAECLDMMGNYVAVLKTEPALVSALSARR</sequence>
<dbReference type="Proteomes" id="UP000248795">
    <property type="component" value="Unassembled WGS sequence"/>
</dbReference>
<name>A0A2W2ATT7_9HYPH</name>
<dbReference type="SUPFAM" id="SSF53335">
    <property type="entry name" value="S-adenosyl-L-methionine-dependent methyltransferases"/>
    <property type="match status" value="1"/>
</dbReference>
<keyword evidence="3" id="KW-1185">Reference proteome</keyword>
<dbReference type="AlphaFoldDB" id="A0A2W2ATT7"/>